<proteinExistence type="predicted"/>
<evidence type="ECO:0000313" key="1">
    <source>
        <dbReference type="EMBL" id="GIX83108.1"/>
    </source>
</evidence>
<comment type="caution">
    <text evidence="1">The sequence shown here is derived from an EMBL/GenBank/DDBJ whole genome shotgun (WGS) entry which is preliminary data.</text>
</comment>
<name>A0AAV4NF40_CAEEX</name>
<gene>
    <name evidence="1" type="ORF">CEXT_175421</name>
</gene>
<dbReference type="Proteomes" id="UP001054945">
    <property type="component" value="Unassembled WGS sequence"/>
</dbReference>
<dbReference type="EMBL" id="BPLR01003293">
    <property type="protein sequence ID" value="GIX83108.1"/>
    <property type="molecule type" value="Genomic_DNA"/>
</dbReference>
<protein>
    <submittedName>
        <fullName evidence="1">Uncharacterized protein</fullName>
    </submittedName>
</protein>
<dbReference type="AlphaFoldDB" id="A0AAV4NF40"/>
<organism evidence="1 2">
    <name type="scientific">Caerostris extrusa</name>
    <name type="common">Bark spider</name>
    <name type="synonym">Caerostris bankana</name>
    <dbReference type="NCBI Taxonomy" id="172846"/>
    <lineage>
        <taxon>Eukaryota</taxon>
        <taxon>Metazoa</taxon>
        <taxon>Ecdysozoa</taxon>
        <taxon>Arthropoda</taxon>
        <taxon>Chelicerata</taxon>
        <taxon>Arachnida</taxon>
        <taxon>Araneae</taxon>
        <taxon>Araneomorphae</taxon>
        <taxon>Entelegynae</taxon>
        <taxon>Araneoidea</taxon>
        <taxon>Araneidae</taxon>
        <taxon>Caerostris</taxon>
    </lineage>
</organism>
<accession>A0AAV4NF40</accession>
<keyword evidence="2" id="KW-1185">Reference proteome</keyword>
<sequence length="94" mass="10392">MYVTKKSSLPTFSRVQCLSAPSQLLNSGCKKQAGYSRRFHRWLGNAGVSQLKKFAAAAAVVCGQRTLKGLGQWNAGIYYISDVMIVPFVDRCLF</sequence>
<reference evidence="1 2" key="1">
    <citation type="submission" date="2021-06" db="EMBL/GenBank/DDBJ databases">
        <title>Caerostris extrusa draft genome.</title>
        <authorList>
            <person name="Kono N."/>
            <person name="Arakawa K."/>
        </authorList>
    </citation>
    <scope>NUCLEOTIDE SEQUENCE [LARGE SCALE GENOMIC DNA]</scope>
</reference>
<evidence type="ECO:0000313" key="2">
    <source>
        <dbReference type="Proteomes" id="UP001054945"/>
    </source>
</evidence>